<evidence type="ECO:0000256" key="5">
    <source>
        <dbReference type="ARBA" id="ARBA00023049"/>
    </source>
</evidence>
<keyword evidence="11" id="KW-1185">Reference proteome</keyword>
<feature type="repeat" description="TPR" evidence="6">
    <location>
        <begin position="377"/>
        <end position="410"/>
    </location>
</feature>
<evidence type="ECO:0000259" key="9">
    <source>
        <dbReference type="Pfam" id="PF01435"/>
    </source>
</evidence>
<evidence type="ECO:0000313" key="10">
    <source>
        <dbReference type="EMBL" id="ACI20250.1"/>
    </source>
</evidence>
<organism evidence="10 11">
    <name type="scientific">Thermodesulfovibrio yellowstonii (strain ATCC 51303 / DSM 11347 / YP87)</name>
    <dbReference type="NCBI Taxonomy" id="289376"/>
    <lineage>
        <taxon>Bacteria</taxon>
        <taxon>Pseudomonadati</taxon>
        <taxon>Nitrospirota</taxon>
        <taxon>Thermodesulfovibrionia</taxon>
        <taxon>Thermodesulfovibrionales</taxon>
        <taxon>Thermodesulfovibrionaceae</taxon>
        <taxon>Thermodesulfovibrio</taxon>
    </lineage>
</organism>
<dbReference type="EMBL" id="CP001147">
    <property type="protein sequence ID" value="ACI20250.1"/>
    <property type="molecule type" value="Genomic_DNA"/>
</dbReference>
<evidence type="ECO:0000313" key="11">
    <source>
        <dbReference type="Proteomes" id="UP000000718"/>
    </source>
</evidence>
<reference evidence="10 11" key="2">
    <citation type="journal article" date="2015" name="Genome Announc.">
        <title>Genome Sequence of the Sulfate-Reducing Thermophilic Bacterium Thermodesulfovibrio yellowstonii Strain DSM 11347T (Phylum Nitrospirae).</title>
        <authorList>
            <person name="Bhatnagar S."/>
            <person name="Badger J.H."/>
            <person name="Madupu R."/>
            <person name="Khouri H.M."/>
            <person name="O'Connor E.M."/>
            <person name="Robb F.T."/>
            <person name="Ward N.L."/>
            <person name="Eisen J.A."/>
        </authorList>
    </citation>
    <scope>NUCLEOTIDE SEQUENCE [LARGE SCALE GENOMIC DNA]</scope>
    <source>
        <strain evidence="11">ATCC 51303 / DSM 11347 / YP87</strain>
    </source>
</reference>
<dbReference type="InterPro" id="IPR051156">
    <property type="entry name" value="Mito/Outer_Membr_Metalloprot"/>
</dbReference>
<feature type="domain" description="Peptidase M48" evidence="9">
    <location>
        <begin position="65"/>
        <end position="245"/>
    </location>
</feature>
<dbReference type="AlphaFoldDB" id="B5YKB6"/>
<accession>B5YKB6</accession>
<dbReference type="GO" id="GO:0051603">
    <property type="term" value="P:proteolysis involved in protein catabolic process"/>
    <property type="evidence" value="ECO:0000318"/>
    <property type="project" value="GO_Central"/>
</dbReference>
<dbReference type="GO" id="GO:0016020">
    <property type="term" value="C:membrane"/>
    <property type="evidence" value="ECO:0000318"/>
    <property type="project" value="GO_Central"/>
</dbReference>
<feature type="chain" id="PRO_5002841345" evidence="8">
    <location>
        <begin position="24"/>
        <end position="427"/>
    </location>
</feature>
<dbReference type="InterPro" id="IPR001915">
    <property type="entry name" value="Peptidase_M48"/>
</dbReference>
<evidence type="ECO:0000256" key="4">
    <source>
        <dbReference type="ARBA" id="ARBA00022833"/>
    </source>
</evidence>
<keyword evidence="5 7" id="KW-0482">Metalloprotease</keyword>
<dbReference type="SUPFAM" id="SSF48452">
    <property type="entry name" value="TPR-like"/>
    <property type="match status" value="1"/>
</dbReference>
<dbReference type="KEGG" id="tye:THEYE_A0840"/>
<dbReference type="Gene3D" id="3.30.2010.10">
    <property type="entry name" value="Metalloproteases ('zincins'), catalytic domain"/>
    <property type="match status" value="1"/>
</dbReference>
<dbReference type="SMART" id="SM00028">
    <property type="entry name" value="TPR"/>
    <property type="match status" value="3"/>
</dbReference>
<dbReference type="GO" id="GO:0046872">
    <property type="term" value="F:metal ion binding"/>
    <property type="evidence" value="ECO:0007669"/>
    <property type="project" value="UniProtKB-KW"/>
</dbReference>
<dbReference type="PROSITE" id="PS51257">
    <property type="entry name" value="PROKAR_LIPOPROTEIN"/>
    <property type="match status" value="1"/>
</dbReference>
<dbReference type="OrthoDB" id="9810445at2"/>
<keyword evidence="4 7" id="KW-0862">Zinc</keyword>
<dbReference type="EnsemblBacteria" id="ACI20250">
    <property type="protein sequence ID" value="ACI20250"/>
    <property type="gene ID" value="THEYE_A0840"/>
</dbReference>
<comment type="cofactor">
    <cofactor evidence="7">
        <name>Zn(2+)</name>
        <dbReference type="ChEBI" id="CHEBI:29105"/>
    </cofactor>
    <text evidence="7">Binds 1 zinc ion per subunit.</text>
</comment>
<protein>
    <submittedName>
        <fullName evidence="10">Peptidase, M48 family</fullName>
        <ecNumber evidence="10">3.4.24.-</ecNumber>
    </submittedName>
</protein>
<feature type="signal peptide" evidence="8">
    <location>
        <begin position="1"/>
        <end position="23"/>
    </location>
</feature>
<keyword evidence="6" id="KW-0802">TPR repeat</keyword>
<dbReference type="CDD" id="cd07333">
    <property type="entry name" value="M48C_bepA_like"/>
    <property type="match status" value="1"/>
</dbReference>
<dbReference type="PANTHER" id="PTHR22726">
    <property type="entry name" value="METALLOENDOPEPTIDASE OMA1"/>
    <property type="match status" value="1"/>
</dbReference>
<keyword evidence="1 7" id="KW-0645">Protease</keyword>
<dbReference type="FunCoup" id="B5YKB6">
    <property type="interactions" value="106"/>
</dbReference>
<name>B5YKB6_THEYD</name>
<proteinExistence type="inferred from homology"/>
<evidence type="ECO:0000256" key="6">
    <source>
        <dbReference type="PROSITE-ProRule" id="PRU00339"/>
    </source>
</evidence>
<sequence>MKKKFFKVFIIALISLLSLSCVAEIDPISGKKTYTLLSTKQEIEIGQKVVPSGINENEGLYPDREVQNYIRQLGARIAAVTPRKVEYQFYIVNSPEINAFALPGGPVFITRGIILKMERESELVGVLAHELGHINARHHAKFLEKSFGMNALVSILGIALQGSNYASAVMTVAQISAGLLQLKFSRDQENEADALGVRFAYQSGYDPWGLVTMFEKFKTLERGMSVEWLSTHPLPDTRIKNVQQMIAQQYPDSQRLKQNSNEFNRVHEILKSTKESYDMVEEAKKYIKSRNYTQALNLLDRAIARYGSNYAYTYRALVNLNLKKYNEAISDADRAISLDSLYFRPMLIKGVAQNQIGQWNASINTLEKAKNLINDNADLYYYLGVNYQAVGNRTKAIDNLSTALQLTDGKRGWEADAQRRLKALRGY</sequence>
<evidence type="ECO:0000256" key="7">
    <source>
        <dbReference type="RuleBase" id="RU003983"/>
    </source>
</evidence>
<dbReference type="Pfam" id="PF01435">
    <property type="entry name" value="Peptidase_M48"/>
    <property type="match status" value="1"/>
</dbReference>
<gene>
    <name evidence="10" type="ordered locus">THEYE_A0840</name>
</gene>
<keyword evidence="2" id="KW-0479">Metal-binding</keyword>
<comment type="similarity">
    <text evidence="7">Belongs to the peptidase M48 family.</text>
</comment>
<dbReference type="PATRIC" id="fig|289376.4.peg.830"/>
<dbReference type="RefSeq" id="WP_012544988.1">
    <property type="nucleotide sequence ID" value="NC_011296.1"/>
</dbReference>
<keyword evidence="3 7" id="KW-0378">Hydrolase</keyword>
<dbReference type="InterPro" id="IPR019734">
    <property type="entry name" value="TPR_rpt"/>
</dbReference>
<dbReference type="InterPro" id="IPR011990">
    <property type="entry name" value="TPR-like_helical_dom_sf"/>
</dbReference>
<dbReference type="HOGENOM" id="CLU_039394_0_0_0"/>
<dbReference type="PANTHER" id="PTHR22726:SF1">
    <property type="entry name" value="METALLOENDOPEPTIDASE OMA1, MITOCHONDRIAL"/>
    <property type="match status" value="1"/>
</dbReference>
<evidence type="ECO:0000256" key="8">
    <source>
        <dbReference type="SAM" id="SignalP"/>
    </source>
</evidence>
<dbReference type="PROSITE" id="PS50005">
    <property type="entry name" value="TPR"/>
    <property type="match status" value="1"/>
</dbReference>
<dbReference type="Gene3D" id="1.25.40.10">
    <property type="entry name" value="Tetratricopeptide repeat domain"/>
    <property type="match status" value="1"/>
</dbReference>
<evidence type="ECO:0000256" key="2">
    <source>
        <dbReference type="ARBA" id="ARBA00022723"/>
    </source>
</evidence>
<dbReference type="STRING" id="289376.THEYE_A0840"/>
<dbReference type="Proteomes" id="UP000000718">
    <property type="component" value="Chromosome"/>
</dbReference>
<dbReference type="InParanoid" id="B5YKB6"/>
<reference evidence="11" key="1">
    <citation type="submission" date="2008-08" db="EMBL/GenBank/DDBJ databases">
        <title>The complete genome sequence of Thermodesulfovibrio yellowstonii strain ATCC 51303 / DSM 11347 / YP87.</title>
        <authorList>
            <person name="Dodson R.J."/>
            <person name="Durkin A.S."/>
            <person name="Wu M."/>
            <person name="Eisen J."/>
            <person name="Sutton G."/>
        </authorList>
    </citation>
    <scope>NUCLEOTIDE SEQUENCE [LARGE SCALE GENOMIC DNA]</scope>
    <source>
        <strain evidence="11">ATCC 51303 / DSM 11347 / YP87</strain>
    </source>
</reference>
<dbReference type="eggNOG" id="COG4783">
    <property type="taxonomic scope" value="Bacteria"/>
</dbReference>
<evidence type="ECO:0000256" key="3">
    <source>
        <dbReference type="ARBA" id="ARBA00022801"/>
    </source>
</evidence>
<dbReference type="EC" id="3.4.24.-" evidence="10"/>
<dbReference type="GO" id="GO:0004222">
    <property type="term" value="F:metalloendopeptidase activity"/>
    <property type="evidence" value="ECO:0000318"/>
    <property type="project" value="GO_Central"/>
</dbReference>
<evidence type="ECO:0000256" key="1">
    <source>
        <dbReference type="ARBA" id="ARBA00022670"/>
    </source>
</evidence>
<keyword evidence="8" id="KW-0732">Signal</keyword>